<dbReference type="GO" id="GO:0003676">
    <property type="term" value="F:nucleic acid binding"/>
    <property type="evidence" value="ECO:0007669"/>
    <property type="project" value="InterPro"/>
</dbReference>
<dbReference type="InterPro" id="IPR036397">
    <property type="entry name" value="RNaseH_sf"/>
</dbReference>
<dbReference type="InterPro" id="IPR001584">
    <property type="entry name" value="Integrase_cat-core"/>
</dbReference>
<dbReference type="InterPro" id="IPR029021">
    <property type="entry name" value="Prot-tyrosine_phosphatase-like"/>
</dbReference>
<sequence>MFSDASRFAKACPECAITTAAGRRIKPPLHPIQVGRPFQILGIDIMDLPLTDSGHRHVVVIQDLFTKWPFIFPVADQRTNRIARLIAEEVVPWFGVPEALLSDRGANLLSHLVLDLCRRTQQPNASPKLKCLTIDRKILKRRFSQPPQLRAQDRGCLVGGVPRQLDHIVLPIPEPPGTIASNIPPTYSGIGPNDTSIVVECLSPNTNHSISLFAYTSSGCSNVSTAINQTKEDGNESVTYANGVRYMNARLESGSDYSFFVRIDLRSDTGEALRIRTNFTNLFTRDEIADNNAAGAAAGGVIVTLVTIAAACAIILLIFFILRRKHRSQKLDIRQEVALEDMASSKNPVTAISSHVIANPLAAPHRRTFEPIPVRNFAAHVVHLHSNDDFLFAEEYSSVEPDHAPMSEVCLRPENQSKNRYANIKA</sequence>
<name>A0AA35SDV5_GEOBA</name>
<dbReference type="Gene3D" id="3.30.420.10">
    <property type="entry name" value="Ribonuclease H-like superfamily/Ribonuclease H"/>
    <property type="match status" value="1"/>
</dbReference>
<dbReference type="PANTHER" id="PTHR47266">
    <property type="entry name" value="ENDONUCLEASE-RELATED"/>
    <property type="match status" value="1"/>
</dbReference>
<dbReference type="InterPro" id="IPR052160">
    <property type="entry name" value="Gypsy_RT_Integrase-like"/>
</dbReference>
<dbReference type="GO" id="GO:0015074">
    <property type="term" value="P:DNA integration"/>
    <property type="evidence" value="ECO:0007669"/>
    <property type="project" value="InterPro"/>
</dbReference>
<reference evidence="3" key="1">
    <citation type="submission" date="2023-03" db="EMBL/GenBank/DDBJ databases">
        <authorList>
            <person name="Steffen K."/>
            <person name="Cardenas P."/>
        </authorList>
    </citation>
    <scope>NUCLEOTIDE SEQUENCE</scope>
</reference>
<gene>
    <name evidence="3" type="ORF">GBAR_LOCUS16145</name>
</gene>
<evidence type="ECO:0000313" key="3">
    <source>
        <dbReference type="EMBL" id="CAI8028275.1"/>
    </source>
</evidence>
<evidence type="ECO:0000256" key="1">
    <source>
        <dbReference type="SAM" id="Phobius"/>
    </source>
</evidence>
<dbReference type="AlphaFoldDB" id="A0AA35SDV5"/>
<keyword evidence="1" id="KW-0812">Transmembrane</keyword>
<dbReference type="InterPro" id="IPR012337">
    <property type="entry name" value="RNaseH-like_sf"/>
</dbReference>
<evidence type="ECO:0000259" key="2">
    <source>
        <dbReference type="PROSITE" id="PS50994"/>
    </source>
</evidence>
<keyword evidence="4" id="KW-1185">Reference proteome</keyword>
<evidence type="ECO:0000313" key="4">
    <source>
        <dbReference type="Proteomes" id="UP001174909"/>
    </source>
</evidence>
<proteinExistence type="predicted"/>
<accession>A0AA35SDV5</accession>
<feature type="transmembrane region" description="Helical" evidence="1">
    <location>
        <begin position="297"/>
        <end position="322"/>
    </location>
</feature>
<dbReference type="Gene3D" id="3.90.190.10">
    <property type="entry name" value="Protein tyrosine phosphatase superfamily"/>
    <property type="match status" value="1"/>
</dbReference>
<comment type="caution">
    <text evidence="3">The sequence shown here is derived from an EMBL/GenBank/DDBJ whole genome shotgun (WGS) entry which is preliminary data.</text>
</comment>
<dbReference type="SUPFAM" id="SSF53098">
    <property type="entry name" value="Ribonuclease H-like"/>
    <property type="match status" value="1"/>
</dbReference>
<dbReference type="Proteomes" id="UP001174909">
    <property type="component" value="Unassembled WGS sequence"/>
</dbReference>
<dbReference type="EMBL" id="CASHTH010002322">
    <property type="protein sequence ID" value="CAI8028275.1"/>
    <property type="molecule type" value="Genomic_DNA"/>
</dbReference>
<organism evidence="3 4">
    <name type="scientific">Geodia barretti</name>
    <name type="common">Barrett's horny sponge</name>
    <dbReference type="NCBI Taxonomy" id="519541"/>
    <lineage>
        <taxon>Eukaryota</taxon>
        <taxon>Metazoa</taxon>
        <taxon>Porifera</taxon>
        <taxon>Demospongiae</taxon>
        <taxon>Heteroscleromorpha</taxon>
        <taxon>Tetractinellida</taxon>
        <taxon>Astrophorina</taxon>
        <taxon>Geodiidae</taxon>
        <taxon>Geodia</taxon>
    </lineage>
</organism>
<protein>
    <submittedName>
        <fullName evidence="3">Receptor-type tyrosine-protein phosphatase delta</fullName>
    </submittedName>
</protein>
<keyword evidence="3" id="KW-0675">Receptor</keyword>
<keyword evidence="1" id="KW-0472">Membrane</keyword>
<feature type="domain" description="Integrase catalytic" evidence="2">
    <location>
        <begin position="33"/>
        <end position="119"/>
    </location>
</feature>
<dbReference type="PROSITE" id="PS50994">
    <property type="entry name" value="INTEGRASE"/>
    <property type="match status" value="1"/>
</dbReference>
<keyword evidence="1" id="KW-1133">Transmembrane helix</keyword>